<evidence type="ECO:0000256" key="2">
    <source>
        <dbReference type="SAM" id="MobiDB-lite"/>
    </source>
</evidence>
<feature type="coiled-coil region" evidence="1">
    <location>
        <begin position="97"/>
        <end position="124"/>
    </location>
</feature>
<organism evidence="3 4">
    <name type="scientific">Ficus carica</name>
    <name type="common">Common fig</name>
    <dbReference type="NCBI Taxonomy" id="3494"/>
    <lineage>
        <taxon>Eukaryota</taxon>
        <taxon>Viridiplantae</taxon>
        <taxon>Streptophyta</taxon>
        <taxon>Embryophyta</taxon>
        <taxon>Tracheophyta</taxon>
        <taxon>Spermatophyta</taxon>
        <taxon>Magnoliopsida</taxon>
        <taxon>eudicotyledons</taxon>
        <taxon>Gunneridae</taxon>
        <taxon>Pentapetalae</taxon>
        <taxon>rosids</taxon>
        <taxon>fabids</taxon>
        <taxon>Rosales</taxon>
        <taxon>Moraceae</taxon>
        <taxon>Ficeae</taxon>
        <taxon>Ficus</taxon>
    </lineage>
</organism>
<reference evidence="3" key="1">
    <citation type="submission" date="2023-07" db="EMBL/GenBank/DDBJ databases">
        <title>draft genome sequence of fig (Ficus carica).</title>
        <authorList>
            <person name="Takahashi T."/>
            <person name="Nishimura K."/>
        </authorList>
    </citation>
    <scope>NUCLEOTIDE SEQUENCE</scope>
</reference>
<sequence>MNVRTVTRSHGVVGTASPVQLKPWTKPKPVLVTVVEQKKLVKELQDKDRERGEKLLDIELKFKDVKSNADGLIHELHSLKQKANEGTEMMKVMVDRFDEAHAKIKTLEESLKEKEADNSVLVARIVDTYERAALKARYDLLKEYKQGLFIDANVKEEIELYEDSLIEARGSSFAPVDVAAPTSNEPEPTDVKPPNNVDPSEYRETRQ</sequence>
<evidence type="ECO:0000313" key="3">
    <source>
        <dbReference type="EMBL" id="GMN62576.1"/>
    </source>
</evidence>
<dbReference type="AlphaFoldDB" id="A0AA88DVP0"/>
<dbReference type="EMBL" id="BTGU01000131">
    <property type="protein sequence ID" value="GMN62576.1"/>
    <property type="molecule type" value="Genomic_DNA"/>
</dbReference>
<evidence type="ECO:0000256" key="1">
    <source>
        <dbReference type="SAM" id="Coils"/>
    </source>
</evidence>
<protein>
    <submittedName>
        <fullName evidence="3">Uncharacterized protein</fullName>
    </submittedName>
</protein>
<keyword evidence="1" id="KW-0175">Coiled coil</keyword>
<comment type="caution">
    <text evidence="3">The sequence shown here is derived from an EMBL/GenBank/DDBJ whole genome shotgun (WGS) entry which is preliminary data.</text>
</comment>
<accession>A0AA88DVP0</accession>
<dbReference type="Proteomes" id="UP001187192">
    <property type="component" value="Unassembled WGS sequence"/>
</dbReference>
<gene>
    <name evidence="3" type="ORF">TIFTF001_031639</name>
</gene>
<evidence type="ECO:0000313" key="4">
    <source>
        <dbReference type="Proteomes" id="UP001187192"/>
    </source>
</evidence>
<proteinExistence type="predicted"/>
<keyword evidence="4" id="KW-1185">Reference proteome</keyword>
<feature type="region of interest" description="Disordered" evidence="2">
    <location>
        <begin position="176"/>
        <end position="207"/>
    </location>
</feature>
<name>A0AA88DVP0_FICCA</name>